<gene>
    <name evidence="1" type="ORF">M440DRAFT_1233698</name>
</gene>
<dbReference type="EMBL" id="KZ679131">
    <property type="protein sequence ID" value="PTB76737.1"/>
    <property type="molecule type" value="Genomic_DNA"/>
</dbReference>
<sequence>MYHVEERRLVCAADLNWPIRAQDAAWQAGQAACRKPLQIHTWTGRHWATIRLAWLWYQPGLVVLGLRITNQDWQCLRRGGSNGPAWRSTADALPTASVYTQNFLLWIRRPERRQNTPACETMVAEVSRLTCGLTPPRWGFLCWHGFQDLSPAWVSLKCVQYHGSR</sequence>
<evidence type="ECO:0000313" key="2">
    <source>
        <dbReference type="Proteomes" id="UP000240760"/>
    </source>
</evidence>
<accession>A0A2T4C581</accession>
<name>A0A2T4C581_TRILO</name>
<dbReference type="Proteomes" id="UP000240760">
    <property type="component" value="Unassembled WGS sequence"/>
</dbReference>
<organism evidence="1 2">
    <name type="scientific">Trichoderma longibrachiatum ATCC 18648</name>
    <dbReference type="NCBI Taxonomy" id="983965"/>
    <lineage>
        <taxon>Eukaryota</taxon>
        <taxon>Fungi</taxon>
        <taxon>Dikarya</taxon>
        <taxon>Ascomycota</taxon>
        <taxon>Pezizomycotina</taxon>
        <taxon>Sordariomycetes</taxon>
        <taxon>Hypocreomycetidae</taxon>
        <taxon>Hypocreales</taxon>
        <taxon>Hypocreaceae</taxon>
        <taxon>Trichoderma</taxon>
    </lineage>
</organism>
<keyword evidence="2" id="KW-1185">Reference proteome</keyword>
<protein>
    <submittedName>
        <fullName evidence="1">Uncharacterized protein</fullName>
    </submittedName>
</protein>
<proteinExistence type="predicted"/>
<reference evidence="1 2" key="1">
    <citation type="submission" date="2016-07" db="EMBL/GenBank/DDBJ databases">
        <title>Multiple horizontal gene transfer events from other fungi enriched the ability of initially mycotrophic Trichoderma (Ascomycota) to feed on dead plant biomass.</title>
        <authorList>
            <consortium name="DOE Joint Genome Institute"/>
            <person name="Aerts A."/>
            <person name="Atanasova L."/>
            <person name="Chenthamara K."/>
            <person name="Zhang J."/>
            <person name="Grujic M."/>
            <person name="Henrissat B."/>
            <person name="Kuo A."/>
            <person name="Salamov A."/>
            <person name="Lipzen A."/>
            <person name="Labutti K."/>
            <person name="Barry K."/>
            <person name="Miao Y."/>
            <person name="Rahimi M.J."/>
            <person name="Shen Q."/>
            <person name="Grigoriev I.V."/>
            <person name="Kubicek C.P."/>
            <person name="Druzhinina I.S."/>
        </authorList>
    </citation>
    <scope>NUCLEOTIDE SEQUENCE [LARGE SCALE GENOMIC DNA]</scope>
    <source>
        <strain evidence="1 2">ATCC 18648</strain>
    </source>
</reference>
<evidence type="ECO:0000313" key="1">
    <source>
        <dbReference type="EMBL" id="PTB76737.1"/>
    </source>
</evidence>
<dbReference type="AlphaFoldDB" id="A0A2T4C581"/>